<name>A0A438BS09_VITVI</name>
<comment type="caution">
    <text evidence="1">The sequence shown here is derived from an EMBL/GenBank/DDBJ whole genome shotgun (WGS) entry which is preliminary data.</text>
</comment>
<dbReference type="SUPFAM" id="SSF53098">
    <property type="entry name" value="Ribonuclease H-like"/>
    <property type="match status" value="1"/>
</dbReference>
<dbReference type="PANTHER" id="PTHR48475:SF1">
    <property type="entry name" value="RNASE H TYPE-1 DOMAIN-CONTAINING PROTEIN"/>
    <property type="match status" value="1"/>
</dbReference>
<dbReference type="InterPro" id="IPR012337">
    <property type="entry name" value="RNaseH-like_sf"/>
</dbReference>
<reference evidence="1 2" key="1">
    <citation type="journal article" date="2018" name="PLoS Genet.">
        <title>Population sequencing reveals clonal diversity and ancestral inbreeding in the grapevine cultivar Chardonnay.</title>
        <authorList>
            <person name="Roach M.J."/>
            <person name="Johnson D.L."/>
            <person name="Bohlmann J."/>
            <person name="van Vuuren H.J."/>
            <person name="Jones S.J."/>
            <person name="Pretorius I.S."/>
            <person name="Schmidt S.A."/>
            <person name="Borneman A.R."/>
        </authorList>
    </citation>
    <scope>NUCLEOTIDE SEQUENCE [LARGE SCALE GENOMIC DNA]</scope>
    <source>
        <strain evidence="2">cv. Chardonnay</strain>
        <tissue evidence="1">Leaf</tissue>
    </source>
</reference>
<dbReference type="InterPro" id="IPR036397">
    <property type="entry name" value="RNaseH_sf"/>
</dbReference>
<dbReference type="GO" id="GO:0003676">
    <property type="term" value="F:nucleic acid binding"/>
    <property type="evidence" value="ECO:0007669"/>
    <property type="project" value="InterPro"/>
</dbReference>
<evidence type="ECO:0008006" key="3">
    <source>
        <dbReference type="Google" id="ProtNLM"/>
    </source>
</evidence>
<evidence type="ECO:0000313" key="2">
    <source>
        <dbReference type="Proteomes" id="UP000288805"/>
    </source>
</evidence>
<proteinExistence type="predicted"/>
<sequence>MRSLHVTDGVMSWDGYDDLQEFLRQYSFNTVVDVSQRELKALKQRLDETITSFISHWRKNIAQIIDRPSERDQISMIMRSLQPRYARHLMGFPQTDFSSLVQAFYGIEEGISRGLWADSSISDSKGKKSGSGPRPSDVGIIGMMGHRIGSSRWGCNYGDACFPNRLAPDRTPRQPLVPPRYLQHMPPLASFILFPEGYRPAHRDVHIVKRSGRVAHPPPVDRSFAGIVRYSVFFQVLRIQSSFNLLLGHPWIHEAGVIPSPLHQKISHSEDDLHLIGFTFDEVQVVSLEDDNRDMHEPREFTFTVDHDIPYGLGYTPTEEDAHYMARLRKDRVKARLSEVPFDYPIRLYTFQLIDYFVRGSDHAPHMEGITCISEAVEIQDLQQTLGQMHLGTGILKTPDVMIVAPPLPNRASMSSVCFLEAVSNYDILMDTVIDANGVTLPDACTDEMDMIGLGHILDAVPHDPHSDFDLFRVFVIDVNDVNLYDACTNEMDMIGTSRILDATPHGPHFISDMFGVFMLEKDDDDSVTIITPDVITIEGASDSVDPPLSFDSMSGADRLAALQRFFERIRQFRLGLNPKKCTFGVTSRKLLGHIISEHGIKVDPENIRAILDMPTPRIEREIRVLVPPTPRCALLLYLSVSDIAMDAFWATKRLRHYIAEYSIRLVSRLHPLRYLFNRPVLTSRLMRWFEELRYMHLPRAENQFADVLATLAYVIKIPVGVTMRPLLIKTKSAPAYCCLIGDIEDQDGLPWPQTNGVIEATNKNIKQILGKMVETSQDWSEKLPFAQWAYHISFRTSIGATPYSLVYGMEVVLPIEIEMGSLRVVLE</sequence>
<dbReference type="Gene3D" id="3.30.420.10">
    <property type="entry name" value="Ribonuclease H-like superfamily/Ribonuclease H"/>
    <property type="match status" value="1"/>
</dbReference>
<accession>A0A438BS09</accession>
<dbReference type="InterPro" id="IPR043502">
    <property type="entry name" value="DNA/RNA_pol_sf"/>
</dbReference>
<organism evidence="1 2">
    <name type="scientific">Vitis vinifera</name>
    <name type="common">Grape</name>
    <dbReference type="NCBI Taxonomy" id="29760"/>
    <lineage>
        <taxon>Eukaryota</taxon>
        <taxon>Viridiplantae</taxon>
        <taxon>Streptophyta</taxon>
        <taxon>Embryophyta</taxon>
        <taxon>Tracheophyta</taxon>
        <taxon>Spermatophyta</taxon>
        <taxon>Magnoliopsida</taxon>
        <taxon>eudicotyledons</taxon>
        <taxon>Gunneridae</taxon>
        <taxon>Pentapetalae</taxon>
        <taxon>rosids</taxon>
        <taxon>Vitales</taxon>
        <taxon>Vitaceae</taxon>
        <taxon>Viteae</taxon>
        <taxon>Vitis</taxon>
    </lineage>
</organism>
<dbReference type="EMBL" id="QGNW01002646">
    <property type="protein sequence ID" value="RVW13754.1"/>
    <property type="molecule type" value="Genomic_DNA"/>
</dbReference>
<gene>
    <name evidence="1" type="ORF">CK203_087224</name>
</gene>
<dbReference type="InterPro" id="IPR043128">
    <property type="entry name" value="Rev_trsase/Diguanyl_cyclase"/>
</dbReference>
<dbReference type="AlphaFoldDB" id="A0A438BS09"/>
<dbReference type="Proteomes" id="UP000288805">
    <property type="component" value="Unassembled WGS sequence"/>
</dbReference>
<dbReference type="SUPFAM" id="SSF56672">
    <property type="entry name" value="DNA/RNA polymerases"/>
    <property type="match status" value="1"/>
</dbReference>
<dbReference type="PANTHER" id="PTHR48475">
    <property type="entry name" value="RIBONUCLEASE H"/>
    <property type="match status" value="1"/>
</dbReference>
<dbReference type="Gene3D" id="3.30.70.270">
    <property type="match status" value="1"/>
</dbReference>
<protein>
    <recommendedName>
        <fullName evidence="3">Reverse transcriptase RNase H-like domain-containing protein</fullName>
    </recommendedName>
</protein>
<evidence type="ECO:0000313" key="1">
    <source>
        <dbReference type="EMBL" id="RVW13754.1"/>
    </source>
</evidence>